<gene>
    <name evidence="2" type="ORF">V7F78_07145</name>
</gene>
<feature type="compositionally biased region" description="Basic and acidic residues" evidence="1">
    <location>
        <begin position="108"/>
        <end position="123"/>
    </location>
</feature>
<evidence type="ECO:0000313" key="2">
    <source>
        <dbReference type="EMBL" id="MEH1546783.1"/>
    </source>
</evidence>
<feature type="region of interest" description="Disordered" evidence="1">
    <location>
        <begin position="93"/>
        <end position="159"/>
    </location>
</feature>
<dbReference type="Proteomes" id="UP001309299">
    <property type="component" value="Unassembled WGS sequence"/>
</dbReference>
<evidence type="ECO:0000256" key="1">
    <source>
        <dbReference type="SAM" id="MobiDB-lite"/>
    </source>
</evidence>
<reference evidence="2" key="1">
    <citation type="submission" date="2024-02" db="EMBL/GenBank/DDBJ databases">
        <title>Bacterial skin colonization with Propionibacterium avidum as a risk factor for Periprosthetic Joint Infections - a single-center prospective study.</title>
        <authorList>
            <person name="Achermann Y."/>
        </authorList>
    </citation>
    <scope>NUCLEOTIDE SEQUENCE</scope>
    <source>
        <strain evidence="2">PAVI-2017310195</strain>
    </source>
</reference>
<sequence length="183" mass="18889">MIRELGVPARRGRAIVVGPAGHAAPGVSGKAHLGDTDDVEATMVEGKAHVRGDLRHGIHGRLVIGDDYGGHGPLGAQTVSHKARCASQGIKEWKGGAGDQSALPIKSGHHEGGAGRGAAKLERQAGNQADDVGLGRRGVHGSSSRGRGTAPLGRRDCSRPRWRGYCRITEGVGTSDNGRSYGS</sequence>
<protein>
    <submittedName>
        <fullName evidence="2">Uncharacterized protein</fullName>
    </submittedName>
</protein>
<dbReference type="AlphaFoldDB" id="A0AB35XQQ3"/>
<name>A0AB35XQQ3_9ACTN</name>
<comment type="caution">
    <text evidence="2">The sequence shown here is derived from an EMBL/GenBank/DDBJ whole genome shotgun (WGS) entry which is preliminary data.</text>
</comment>
<organism evidence="2 3">
    <name type="scientific">Cutibacterium avidum</name>
    <dbReference type="NCBI Taxonomy" id="33010"/>
    <lineage>
        <taxon>Bacteria</taxon>
        <taxon>Bacillati</taxon>
        <taxon>Actinomycetota</taxon>
        <taxon>Actinomycetes</taxon>
        <taxon>Propionibacteriales</taxon>
        <taxon>Propionibacteriaceae</taxon>
        <taxon>Cutibacterium</taxon>
    </lineage>
</organism>
<proteinExistence type="predicted"/>
<evidence type="ECO:0000313" key="3">
    <source>
        <dbReference type="Proteomes" id="UP001309299"/>
    </source>
</evidence>
<accession>A0AB35XQQ3</accession>
<dbReference type="EMBL" id="JBAKUA010000009">
    <property type="protein sequence ID" value="MEH1546783.1"/>
    <property type="molecule type" value="Genomic_DNA"/>
</dbReference>
<dbReference type="RefSeq" id="WP_016665692.1">
    <property type="nucleotide sequence ID" value="NZ_CABKSM010000001.1"/>
</dbReference>